<dbReference type="Pfam" id="PF06224">
    <property type="entry name" value="AlkZ-like"/>
    <property type="match status" value="2"/>
</dbReference>
<dbReference type="EMBL" id="FNFB01000020">
    <property type="protein sequence ID" value="SDL37954.1"/>
    <property type="molecule type" value="Genomic_DNA"/>
</dbReference>
<dbReference type="InterPro" id="IPR009351">
    <property type="entry name" value="AlkZ-like"/>
</dbReference>
<evidence type="ECO:0000313" key="2">
    <source>
        <dbReference type="Proteomes" id="UP000198683"/>
    </source>
</evidence>
<accession>A0A1G9JLK2</accession>
<protein>
    <submittedName>
        <fullName evidence="1">Winged helix DNA-binding domain-containing protein</fullName>
    </submittedName>
</protein>
<evidence type="ECO:0000313" key="1">
    <source>
        <dbReference type="EMBL" id="SDL37954.1"/>
    </source>
</evidence>
<reference evidence="1 2" key="1">
    <citation type="submission" date="2016-10" db="EMBL/GenBank/DDBJ databases">
        <authorList>
            <person name="de Groot N.N."/>
        </authorList>
    </citation>
    <scope>NUCLEOTIDE SEQUENCE [LARGE SCALE GENOMIC DNA]</scope>
    <source>
        <strain evidence="1 2">CGMCC 4.5681</strain>
    </source>
</reference>
<dbReference type="RefSeq" id="WP_090770386.1">
    <property type="nucleotide sequence ID" value="NZ_FNFB01000020.1"/>
</dbReference>
<name>A0A1G9JLK2_9ACTN</name>
<keyword evidence="1" id="KW-0238">DNA-binding</keyword>
<dbReference type="AlphaFoldDB" id="A0A1G9JLK2"/>
<dbReference type="PANTHER" id="PTHR38479">
    <property type="entry name" value="LMO0824 PROTEIN"/>
    <property type="match status" value="1"/>
</dbReference>
<dbReference type="GO" id="GO:0003677">
    <property type="term" value="F:DNA binding"/>
    <property type="evidence" value="ECO:0007669"/>
    <property type="project" value="UniProtKB-KW"/>
</dbReference>
<dbReference type="PANTHER" id="PTHR38479:SF2">
    <property type="entry name" value="WINGED HELIX DNA-BINDING DOMAIN-CONTAINING PROTEIN"/>
    <property type="match status" value="1"/>
</dbReference>
<dbReference type="Proteomes" id="UP000198683">
    <property type="component" value="Unassembled WGS sequence"/>
</dbReference>
<dbReference type="OrthoDB" id="9148135at2"/>
<gene>
    <name evidence="1" type="ORF">SAMN05421874_120104</name>
</gene>
<proteinExistence type="predicted"/>
<sequence length="412" mass="43794">MELTRRQALDLRMSSLLLLASSHRAASVAEVVTWLGAMQAQDLASGLWSFGVRLPGHTAADVTAALERREAVRTWPMRGTIHFVPARDARWMLDLMAVRMLKGAARARERLGLSDETVAAAMDALGTALAGGGRLSRSDCLAVLARKGIDAGGSRGYHLLCHAAQRGLVCIAPNLGNEQSFVLLDEWVPDPHRPERDEALGIIALRFFRGRGPTTRHDFAGWTGLTAADAKRGIAVAGDALTRVTVDGLETYLASDLLDTTPPDTASADTAALGTAPSDDALLDTASPCDALPGAVPPGNAPVTTTAPAPVGDELLVLPGFDEYLLGYKDRSLMVADEHKAAIIPGGNGVFQPTVVRGGQVVATWKRAVSKSKVKISVRPLVPLGGSDRAEAERAFERYARFLGLIPEVHWP</sequence>
<organism evidence="1 2">
    <name type="scientific">Nonomuraea maritima</name>
    <dbReference type="NCBI Taxonomy" id="683260"/>
    <lineage>
        <taxon>Bacteria</taxon>
        <taxon>Bacillati</taxon>
        <taxon>Actinomycetota</taxon>
        <taxon>Actinomycetes</taxon>
        <taxon>Streptosporangiales</taxon>
        <taxon>Streptosporangiaceae</taxon>
        <taxon>Nonomuraea</taxon>
    </lineage>
</organism>
<keyword evidence="2" id="KW-1185">Reference proteome</keyword>